<reference evidence="1 2" key="1">
    <citation type="journal article" date="2016" name="Nat. Commun.">
        <title>Thousands of microbial genomes shed light on interconnected biogeochemical processes in an aquifer system.</title>
        <authorList>
            <person name="Anantharaman K."/>
            <person name="Brown C.T."/>
            <person name="Hug L.A."/>
            <person name="Sharon I."/>
            <person name="Castelle C.J."/>
            <person name="Probst A.J."/>
            <person name="Thomas B.C."/>
            <person name="Singh A."/>
            <person name="Wilkins M.J."/>
            <person name="Karaoz U."/>
            <person name="Brodie E.L."/>
            <person name="Williams K.H."/>
            <person name="Hubbard S.S."/>
            <person name="Banfield J.F."/>
        </authorList>
    </citation>
    <scope>NUCLEOTIDE SEQUENCE [LARGE SCALE GENOMIC DNA]</scope>
</reference>
<evidence type="ECO:0000313" key="2">
    <source>
        <dbReference type="Proteomes" id="UP000177306"/>
    </source>
</evidence>
<proteinExistence type="predicted"/>
<sequence length="62" mass="6984">MSKERDMGKDGRYRAKREDTLVKTIEKKYGVDLGVRSDAQLHTVLRKHGAGSLSQLLKKLNG</sequence>
<organism evidence="1 2">
    <name type="scientific">Candidatus Kaiserbacteria bacterium RIFCSPLOWO2_01_FULL_53_17</name>
    <dbReference type="NCBI Taxonomy" id="1798511"/>
    <lineage>
        <taxon>Bacteria</taxon>
        <taxon>Candidatus Kaiseribacteriota</taxon>
    </lineage>
</organism>
<dbReference type="AlphaFoldDB" id="A0A1F6EGP3"/>
<name>A0A1F6EGP3_9BACT</name>
<dbReference type="EMBL" id="MFLY01000030">
    <property type="protein sequence ID" value="OGG72818.1"/>
    <property type="molecule type" value="Genomic_DNA"/>
</dbReference>
<dbReference type="Proteomes" id="UP000177306">
    <property type="component" value="Unassembled WGS sequence"/>
</dbReference>
<gene>
    <name evidence="1" type="ORF">A3A38_00700</name>
</gene>
<comment type="caution">
    <text evidence="1">The sequence shown here is derived from an EMBL/GenBank/DDBJ whole genome shotgun (WGS) entry which is preliminary data.</text>
</comment>
<protein>
    <submittedName>
        <fullName evidence="1">Uncharacterized protein</fullName>
    </submittedName>
</protein>
<evidence type="ECO:0000313" key="1">
    <source>
        <dbReference type="EMBL" id="OGG72818.1"/>
    </source>
</evidence>
<accession>A0A1F6EGP3</accession>